<dbReference type="FunFam" id="2.60.40.10:FF:000142">
    <property type="entry name" value="V-set domain-containing T-cell activation inhibitor 1"/>
    <property type="match status" value="1"/>
</dbReference>
<evidence type="ECO:0000256" key="5">
    <source>
        <dbReference type="ARBA" id="ARBA00022989"/>
    </source>
</evidence>
<evidence type="ECO:0000313" key="12">
    <source>
        <dbReference type="Ensembl" id="ENSAPOP00000033838.1"/>
    </source>
</evidence>
<dbReference type="GO" id="GO:0006955">
    <property type="term" value="P:immune response"/>
    <property type="evidence" value="ECO:0007669"/>
    <property type="project" value="TreeGrafter"/>
</dbReference>
<dbReference type="SMART" id="SM00408">
    <property type="entry name" value="IGc2"/>
    <property type="match status" value="1"/>
</dbReference>
<accession>A0A3Q1GTQ1</accession>
<dbReference type="Ensembl" id="ENSAPOT00000029064.1">
    <property type="protein sequence ID" value="ENSAPOP00000033838.1"/>
    <property type="gene ID" value="ENSAPOG00000000870.1"/>
</dbReference>
<sequence length="155" mass="17941">MSDAFCSNLPCFVFVVFIDASTHNILKKITAIVGETVILPCNITLSDDLPTIEWSKDDLSPNIIFLYRDGCETFEMKHPDFRFRTNLLMTELKHGNLSLRISNLQPSDEGRYQCMVLQKKQRMVELQLINKTFSDIHVENTGFLCFFLFVCLFVF</sequence>
<evidence type="ECO:0000256" key="8">
    <source>
        <dbReference type="ARBA" id="ARBA00023170"/>
    </source>
</evidence>
<dbReference type="Proteomes" id="UP000257200">
    <property type="component" value="Unplaced"/>
</dbReference>
<organism evidence="12 13">
    <name type="scientific">Acanthochromis polyacanthus</name>
    <name type="common">spiny chromis</name>
    <dbReference type="NCBI Taxonomy" id="80966"/>
    <lineage>
        <taxon>Eukaryota</taxon>
        <taxon>Metazoa</taxon>
        <taxon>Chordata</taxon>
        <taxon>Craniata</taxon>
        <taxon>Vertebrata</taxon>
        <taxon>Euteleostomi</taxon>
        <taxon>Actinopterygii</taxon>
        <taxon>Neopterygii</taxon>
        <taxon>Teleostei</taxon>
        <taxon>Neoteleostei</taxon>
        <taxon>Acanthomorphata</taxon>
        <taxon>Ovalentaria</taxon>
        <taxon>Pomacentridae</taxon>
        <taxon>Acanthochromis</taxon>
    </lineage>
</organism>
<dbReference type="InterPro" id="IPR003599">
    <property type="entry name" value="Ig_sub"/>
</dbReference>
<dbReference type="SUPFAM" id="SSF48726">
    <property type="entry name" value="Immunoglobulin"/>
    <property type="match status" value="1"/>
</dbReference>
<protein>
    <recommendedName>
        <fullName evidence="11">Ig-like domain-containing protein</fullName>
    </recommendedName>
</protein>
<evidence type="ECO:0000313" key="13">
    <source>
        <dbReference type="Proteomes" id="UP000257200"/>
    </source>
</evidence>
<dbReference type="STRING" id="80966.ENSAPOP00000033838"/>
<dbReference type="Gene3D" id="2.60.40.10">
    <property type="entry name" value="Immunoglobulins"/>
    <property type="match status" value="1"/>
</dbReference>
<keyword evidence="10" id="KW-0393">Immunoglobulin domain</keyword>
<evidence type="ECO:0000256" key="4">
    <source>
        <dbReference type="ARBA" id="ARBA00022729"/>
    </source>
</evidence>
<dbReference type="GO" id="GO:0071222">
    <property type="term" value="P:cellular response to lipopolysaccharide"/>
    <property type="evidence" value="ECO:0007669"/>
    <property type="project" value="TreeGrafter"/>
</dbReference>
<comment type="subcellular location">
    <subcellularLocation>
        <location evidence="1">Cell membrane</location>
        <topology evidence="1">Single-pass type I membrane protein</topology>
    </subcellularLocation>
</comment>
<keyword evidence="4" id="KW-0732">Signal</keyword>
<evidence type="ECO:0000256" key="10">
    <source>
        <dbReference type="ARBA" id="ARBA00023319"/>
    </source>
</evidence>
<feature type="domain" description="Ig-like" evidence="11">
    <location>
        <begin position="10"/>
        <end position="125"/>
    </location>
</feature>
<dbReference type="InterPro" id="IPR007110">
    <property type="entry name" value="Ig-like_dom"/>
</dbReference>
<dbReference type="PROSITE" id="PS50835">
    <property type="entry name" value="IG_LIKE"/>
    <property type="match status" value="1"/>
</dbReference>
<dbReference type="SMART" id="SM00409">
    <property type="entry name" value="IG"/>
    <property type="match status" value="1"/>
</dbReference>
<keyword evidence="2" id="KW-1003">Cell membrane</keyword>
<dbReference type="GO" id="GO:0042102">
    <property type="term" value="P:positive regulation of T cell proliferation"/>
    <property type="evidence" value="ECO:0007669"/>
    <property type="project" value="TreeGrafter"/>
</dbReference>
<proteinExistence type="predicted"/>
<dbReference type="GO" id="GO:0031295">
    <property type="term" value="P:T cell costimulation"/>
    <property type="evidence" value="ECO:0007669"/>
    <property type="project" value="TreeGrafter"/>
</dbReference>
<dbReference type="InterPro" id="IPR013783">
    <property type="entry name" value="Ig-like_fold"/>
</dbReference>
<keyword evidence="3" id="KW-0812">Transmembrane</keyword>
<reference evidence="12" key="1">
    <citation type="submission" date="2025-08" db="UniProtKB">
        <authorList>
            <consortium name="Ensembl"/>
        </authorList>
    </citation>
    <scope>IDENTIFICATION</scope>
</reference>
<evidence type="ECO:0000256" key="9">
    <source>
        <dbReference type="ARBA" id="ARBA00023180"/>
    </source>
</evidence>
<dbReference type="InterPro" id="IPR036179">
    <property type="entry name" value="Ig-like_dom_sf"/>
</dbReference>
<dbReference type="InterPro" id="IPR051713">
    <property type="entry name" value="T-cell_Activation_Regulation"/>
</dbReference>
<dbReference type="InterPro" id="IPR013106">
    <property type="entry name" value="Ig_V-set"/>
</dbReference>
<name>A0A3Q1GTQ1_9TELE</name>
<dbReference type="GO" id="GO:0009897">
    <property type="term" value="C:external side of plasma membrane"/>
    <property type="evidence" value="ECO:0007669"/>
    <property type="project" value="TreeGrafter"/>
</dbReference>
<keyword evidence="9" id="KW-0325">Glycoprotein</keyword>
<dbReference type="PANTHER" id="PTHR25466">
    <property type="entry name" value="T-LYMPHOCYTE ACTIVATION ANTIGEN"/>
    <property type="match status" value="1"/>
</dbReference>
<reference evidence="12" key="2">
    <citation type="submission" date="2025-09" db="UniProtKB">
        <authorList>
            <consortium name="Ensembl"/>
        </authorList>
    </citation>
    <scope>IDENTIFICATION</scope>
</reference>
<evidence type="ECO:0000256" key="1">
    <source>
        <dbReference type="ARBA" id="ARBA00004251"/>
    </source>
</evidence>
<keyword evidence="8" id="KW-0675">Receptor</keyword>
<dbReference type="SMART" id="SM00406">
    <property type="entry name" value="IGv"/>
    <property type="match status" value="1"/>
</dbReference>
<keyword evidence="5" id="KW-1133">Transmembrane helix</keyword>
<evidence type="ECO:0000259" key="11">
    <source>
        <dbReference type="PROSITE" id="PS50835"/>
    </source>
</evidence>
<evidence type="ECO:0000256" key="7">
    <source>
        <dbReference type="ARBA" id="ARBA00023157"/>
    </source>
</evidence>
<dbReference type="Pfam" id="PF07686">
    <property type="entry name" value="V-set"/>
    <property type="match status" value="1"/>
</dbReference>
<dbReference type="PANTHER" id="PTHR25466:SF14">
    <property type="entry name" value="BUTYROPHILIN SUBFAMILY 2 MEMBER A2-LIKE-RELATED"/>
    <property type="match status" value="1"/>
</dbReference>
<evidence type="ECO:0000256" key="6">
    <source>
        <dbReference type="ARBA" id="ARBA00023136"/>
    </source>
</evidence>
<keyword evidence="6" id="KW-0472">Membrane</keyword>
<dbReference type="InParanoid" id="A0A3Q1GTQ1"/>
<keyword evidence="7" id="KW-1015">Disulfide bond</keyword>
<keyword evidence="13" id="KW-1185">Reference proteome</keyword>
<evidence type="ECO:0000256" key="3">
    <source>
        <dbReference type="ARBA" id="ARBA00022692"/>
    </source>
</evidence>
<dbReference type="GO" id="GO:0042130">
    <property type="term" value="P:negative regulation of T cell proliferation"/>
    <property type="evidence" value="ECO:0007669"/>
    <property type="project" value="TreeGrafter"/>
</dbReference>
<dbReference type="AlphaFoldDB" id="A0A3Q1GTQ1"/>
<dbReference type="InterPro" id="IPR003598">
    <property type="entry name" value="Ig_sub2"/>
</dbReference>
<dbReference type="GO" id="GO:0007166">
    <property type="term" value="P:cell surface receptor signaling pathway"/>
    <property type="evidence" value="ECO:0007669"/>
    <property type="project" value="TreeGrafter"/>
</dbReference>
<evidence type="ECO:0000256" key="2">
    <source>
        <dbReference type="ARBA" id="ARBA00022475"/>
    </source>
</evidence>
<dbReference type="GeneTree" id="ENSGT01120000272287"/>